<dbReference type="Pfam" id="PF00069">
    <property type="entry name" value="Pkinase"/>
    <property type="match status" value="1"/>
</dbReference>
<comment type="caution">
    <text evidence="10">The sequence shown here is derived from an EMBL/GenBank/DDBJ whole genome shotgun (WGS) entry which is preliminary data.</text>
</comment>
<dbReference type="CDD" id="cd00060">
    <property type="entry name" value="FHA"/>
    <property type="match status" value="1"/>
</dbReference>
<dbReference type="PROSITE" id="PS50006">
    <property type="entry name" value="FHA_DOMAIN"/>
    <property type="match status" value="1"/>
</dbReference>
<comment type="similarity">
    <text evidence="1">Belongs to the protein kinase superfamily. CAMK Ser/Thr protein kinase family. CHEK2 subfamily.</text>
</comment>
<evidence type="ECO:0000256" key="4">
    <source>
        <dbReference type="ARBA" id="ARBA00022777"/>
    </source>
</evidence>
<dbReference type="InterPro" id="IPR000719">
    <property type="entry name" value="Prot_kinase_dom"/>
</dbReference>
<dbReference type="SMART" id="SM00220">
    <property type="entry name" value="S_TKc"/>
    <property type="match status" value="1"/>
</dbReference>
<dbReference type="GO" id="GO:0004674">
    <property type="term" value="F:protein serine/threonine kinase activity"/>
    <property type="evidence" value="ECO:0007669"/>
    <property type="project" value="UniProtKB-KW"/>
</dbReference>
<evidence type="ECO:0000256" key="7">
    <source>
        <dbReference type="SAM" id="MobiDB-lite"/>
    </source>
</evidence>
<evidence type="ECO:0000256" key="3">
    <source>
        <dbReference type="ARBA" id="ARBA00022527"/>
    </source>
</evidence>
<dbReference type="SMART" id="SM00240">
    <property type="entry name" value="FHA"/>
    <property type="match status" value="1"/>
</dbReference>
<protein>
    <recommendedName>
        <fullName evidence="2">non-specific serine/threonine protein kinase</fullName>
        <ecNumber evidence="2">2.7.11.1</ecNumber>
    </recommendedName>
</protein>
<dbReference type="PANTHER" id="PTHR44167:SF24">
    <property type="entry name" value="SERINE_THREONINE-PROTEIN KINASE CHK2"/>
    <property type="match status" value="1"/>
</dbReference>
<dbReference type="GO" id="GO:0005524">
    <property type="term" value="F:ATP binding"/>
    <property type="evidence" value="ECO:0007669"/>
    <property type="project" value="InterPro"/>
</dbReference>
<dbReference type="AlphaFoldDB" id="A0A167WES5"/>
<evidence type="ECO:0000256" key="6">
    <source>
        <dbReference type="ARBA" id="ARBA00048679"/>
    </source>
</evidence>
<evidence type="ECO:0000256" key="1">
    <source>
        <dbReference type="ARBA" id="ARBA00005575"/>
    </source>
</evidence>
<feature type="compositionally biased region" description="Acidic residues" evidence="7">
    <location>
        <begin position="789"/>
        <end position="825"/>
    </location>
</feature>
<dbReference type="PROSITE" id="PS50011">
    <property type="entry name" value="PROTEIN_KINASE_DOM"/>
    <property type="match status" value="1"/>
</dbReference>
<dbReference type="PANTHER" id="PTHR44167">
    <property type="entry name" value="OVARIAN-SPECIFIC SERINE/THREONINE-PROTEIN KINASE LOK-RELATED"/>
    <property type="match status" value="1"/>
</dbReference>
<organism evidence="10 11">
    <name type="scientific">Niveomyces insectorum RCEF 264</name>
    <dbReference type="NCBI Taxonomy" id="1081102"/>
    <lineage>
        <taxon>Eukaryota</taxon>
        <taxon>Fungi</taxon>
        <taxon>Dikarya</taxon>
        <taxon>Ascomycota</taxon>
        <taxon>Pezizomycotina</taxon>
        <taxon>Sordariomycetes</taxon>
        <taxon>Hypocreomycetidae</taxon>
        <taxon>Hypocreales</taxon>
        <taxon>Cordycipitaceae</taxon>
        <taxon>Niveomyces</taxon>
    </lineage>
</organism>
<keyword evidence="11" id="KW-1185">Reference proteome</keyword>
<dbReference type="InterPro" id="IPR008271">
    <property type="entry name" value="Ser/Thr_kinase_AS"/>
</dbReference>
<accession>A0A167WES5</accession>
<evidence type="ECO:0000313" key="10">
    <source>
        <dbReference type="EMBL" id="OAA63695.1"/>
    </source>
</evidence>
<dbReference type="CDD" id="cd00180">
    <property type="entry name" value="PKc"/>
    <property type="match status" value="1"/>
</dbReference>
<dbReference type="GO" id="GO:0044773">
    <property type="term" value="P:mitotic DNA damage checkpoint signaling"/>
    <property type="evidence" value="ECO:0007669"/>
    <property type="project" value="TreeGrafter"/>
</dbReference>
<dbReference type="Gene3D" id="2.60.200.20">
    <property type="match status" value="1"/>
</dbReference>
<feature type="compositionally biased region" description="Acidic residues" evidence="7">
    <location>
        <begin position="517"/>
        <end position="529"/>
    </location>
</feature>
<dbReference type="InterPro" id="IPR000253">
    <property type="entry name" value="FHA_dom"/>
</dbReference>
<dbReference type="STRING" id="1081102.A0A167WES5"/>
<gene>
    <name evidence="10" type="ORF">SPI_03858</name>
</gene>
<dbReference type="GO" id="GO:0005634">
    <property type="term" value="C:nucleus"/>
    <property type="evidence" value="ECO:0007669"/>
    <property type="project" value="TreeGrafter"/>
</dbReference>
<name>A0A167WES5_9HYPO</name>
<evidence type="ECO:0000259" key="8">
    <source>
        <dbReference type="PROSITE" id="PS50006"/>
    </source>
</evidence>
<dbReference type="PROSITE" id="PS00108">
    <property type="entry name" value="PROTEIN_KINASE_ST"/>
    <property type="match status" value="1"/>
</dbReference>
<feature type="domain" description="Protein kinase" evidence="9">
    <location>
        <begin position="207"/>
        <end position="458"/>
    </location>
</feature>
<dbReference type="Pfam" id="PF00498">
    <property type="entry name" value="FHA"/>
    <property type="match status" value="1"/>
</dbReference>
<comment type="catalytic activity">
    <reaction evidence="6">
        <text>L-seryl-[protein] + ATP = O-phospho-L-seryl-[protein] + ADP + H(+)</text>
        <dbReference type="Rhea" id="RHEA:17989"/>
        <dbReference type="Rhea" id="RHEA-COMP:9863"/>
        <dbReference type="Rhea" id="RHEA-COMP:11604"/>
        <dbReference type="ChEBI" id="CHEBI:15378"/>
        <dbReference type="ChEBI" id="CHEBI:29999"/>
        <dbReference type="ChEBI" id="CHEBI:30616"/>
        <dbReference type="ChEBI" id="CHEBI:83421"/>
        <dbReference type="ChEBI" id="CHEBI:456216"/>
        <dbReference type="EC" id="2.7.11.1"/>
    </reaction>
</comment>
<evidence type="ECO:0000256" key="2">
    <source>
        <dbReference type="ARBA" id="ARBA00012513"/>
    </source>
</evidence>
<keyword evidence="3" id="KW-0723">Serine/threonine-protein kinase</keyword>
<dbReference type="InterPro" id="IPR008984">
    <property type="entry name" value="SMAD_FHA_dom_sf"/>
</dbReference>
<dbReference type="Proteomes" id="UP000076874">
    <property type="component" value="Unassembled WGS sequence"/>
</dbReference>
<comment type="catalytic activity">
    <reaction evidence="5">
        <text>L-threonyl-[protein] + ATP = O-phospho-L-threonyl-[protein] + ADP + H(+)</text>
        <dbReference type="Rhea" id="RHEA:46608"/>
        <dbReference type="Rhea" id="RHEA-COMP:11060"/>
        <dbReference type="Rhea" id="RHEA-COMP:11605"/>
        <dbReference type="ChEBI" id="CHEBI:15378"/>
        <dbReference type="ChEBI" id="CHEBI:30013"/>
        <dbReference type="ChEBI" id="CHEBI:30616"/>
        <dbReference type="ChEBI" id="CHEBI:61977"/>
        <dbReference type="ChEBI" id="CHEBI:456216"/>
        <dbReference type="EC" id="2.7.11.1"/>
    </reaction>
</comment>
<evidence type="ECO:0000259" key="9">
    <source>
        <dbReference type="PROSITE" id="PS50011"/>
    </source>
</evidence>
<evidence type="ECO:0000256" key="5">
    <source>
        <dbReference type="ARBA" id="ARBA00047899"/>
    </source>
</evidence>
<dbReference type="Gene3D" id="1.10.510.10">
    <property type="entry name" value="Transferase(Phosphotransferase) domain 1"/>
    <property type="match status" value="1"/>
</dbReference>
<keyword evidence="4 10" id="KW-0418">Kinase</keyword>
<evidence type="ECO:0000313" key="11">
    <source>
        <dbReference type="Proteomes" id="UP000076874"/>
    </source>
</evidence>
<feature type="region of interest" description="Disordered" evidence="7">
    <location>
        <begin position="770"/>
        <end position="825"/>
    </location>
</feature>
<dbReference type="EC" id="2.7.11.1" evidence="2"/>
<sequence>MENRNTICVIKGDKKILENEHNETGRFVCPLGLTYEDEAASLASGSFNDEDGTPVPNRSNELITVIRITTDHKPKDLQRGFVFGRDEAVCDVLLDHPAISQKQFAVRPVWEYGTVVLQNLSKHGTAVNFCVLNESILLRNTRALMEYETGAISLADVYQLQLQRPGDPVGWADYCRDTMSDYVPSVNLLGLDVAPESTNASRRPPVYLAGRQLGTGANCNVFQAIEKYTGRLCAMKVFQKPERSRWQEPQILEGLRHKHIVRYVSYHRPAEQAAQLIMEFIGGPTLQQLLAQQGEDWLMKPYEAQELLRQLTDTAAYLHSKGITHRDIKPANIMIARPGPDLLIKLIDFGEATAAAQFDTCCGTPCYMAPELLVPGVVCTNKVDVFSIGVVALQLLFRLPRMPAGCQPRQWLDVVGRYTRYLTHQQPPTASLAFVCLLLREMHEQRPAAKDCLDHDFFAPGGAAGPRPLSVDSFDHSRLPLGVSGSFGEGQHRGLEPESLRDTVSFAGPSQKAVGDEAVDDDDDDDNDDDGARSDTTTILIHSGTDADATTSPSMAPKHIVVKGRPIAVWHPDGWLSFGDLCAAARTTHVMRLKYTYCFRDRGVFVGVDGGESWVPFEDGCFLADVAGLDLAPFVAFGAALAAVQVPDLRGNYLRLPQCPPAQYAVLWWNDKAIFYRPEGRTVNATHLTQALGAKKGWLYTTLIRYPELHKSIVSGRWGVGGTYLALEDALGLCQLSSLDPQPLRIIAARCGVEQTAEFWRNFSVAEGGQKGAEIGDEVPDNGDREGLDEPDDERDDDTDDDDDDDDDDDENDEGNGISDDDGDSELEIQRESGLDAVASGSVEAANLTAATAAATAHAQLATESWRFSWDNVSLYWATPPPQNASGPNRTASTDTASTSIGCMQTTAGIQQDGVERCGHRLRTGNHTVNVTQLVRSMGVSRTVLASYLTRHPDVPKTRLPGNPAAQGTYMAANSAALLQLLDALGAGVQAADVGFVERVCQLAL</sequence>
<reference evidence="10 11" key="1">
    <citation type="journal article" date="2016" name="Genome Biol. Evol.">
        <title>Divergent and convergent evolution of fungal pathogenicity.</title>
        <authorList>
            <person name="Shang Y."/>
            <person name="Xiao G."/>
            <person name="Zheng P."/>
            <person name="Cen K."/>
            <person name="Zhan S."/>
            <person name="Wang C."/>
        </authorList>
    </citation>
    <scope>NUCLEOTIDE SEQUENCE [LARGE SCALE GENOMIC DNA]</scope>
    <source>
        <strain evidence="10 11">RCEF 264</strain>
    </source>
</reference>
<keyword evidence="4 10" id="KW-0808">Transferase</keyword>
<dbReference type="SUPFAM" id="SSF56112">
    <property type="entry name" value="Protein kinase-like (PK-like)"/>
    <property type="match status" value="1"/>
</dbReference>
<dbReference type="EMBL" id="AZHD01000005">
    <property type="protein sequence ID" value="OAA63695.1"/>
    <property type="molecule type" value="Genomic_DNA"/>
</dbReference>
<dbReference type="SUPFAM" id="SSF49879">
    <property type="entry name" value="SMAD/FHA domain"/>
    <property type="match status" value="1"/>
</dbReference>
<feature type="region of interest" description="Disordered" evidence="7">
    <location>
        <begin position="508"/>
        <end position="538"/>
    </location>
</feature>
<dbReference type="OrthoDB" id="248923at2759"/>
<feature type="domain" description="FHA" evidence="8">
    <location>
        <begin position="81"/>
        <end position="132"/>
    </location>
</feature>
<proteinExistence type="inferred from homology"/>
<dbReference type="InterPro" id="IPR011009">
    <property type="entry name" value="Kinase-like_dom_sf"/>
</dbReference>